<protein>
    <submittedName>
        <fullName evidence="2">DUF1488 domain-containing protein</fullName>
    </submittedName>
</protein>
<evidence type="ECO:0000313" key="4">
    <source>
        <dbReference type="Proteomes" id="UP000278855"/>
    </source>
</evidence>
<dbReference type="KEGG" id="spsr:EGC80_05120"/>
<dbReference type="InterPro" id="IPR036692">
    <property type="entry name" value="Shew3726-like_sf"/>
</dbReference>
<reference evidence="1 3" key="1">
    <citation type="submission" date="2018-11" db="EMBL/GenBank/DDBJ databases">
        <title>Shewanella sp. M2.</title>
        <authorList>
            <person name="Hwang Y.J."/>
            <person name="Hwang C.Y."/>
        </authorList>
    </citation>
    <scope>NUCLEOTIDE SEQUENCE [LARGE SCALE GENOMIC DNA]</scope>
    <source>
        <strain evidence="1 3">M2</strain>
    </source>
</reference>
<dbReference type="Proteomes" id="UP000278855">
    <property type="component" value="Unassembled WGS sequence"/>
</dbReference>
<dbReference type="AlphaFoldDB" id="A0A3N4E2Q3"/>
<name>A0A3N4E2Q3_9GAMM</name>
<dbReference type="EMBL" id="RKKB01000003">
    <property type="protein sequence ID" value="RPA32469.1"/>
    <property type="molecule type" value="Genomic_DNA"/>
</dbReference>
<reference evidence="2" key="3">
    <citation type="submission" date="2018-11" db="EMBL/GenBank/DDBJ databases">
        <authorList>
            <person name="Hwang Y.J."/>
            <person name="Hwang C.Y."/>
        </authorList>
    </citation>
    <scope>NUCLEOTIDE SEQUENCE</scope>
    <source>
        <strain evidence="2">R106</strain>
    </source>
</reference>
<proteinExistence type="predicted"/>
<reference evidence="4" key="2">
    <citation type="submission" date="2018-11" db="EMBL/GenBank/DDBJ databases">
        <title>Shewanella sp. R106.</title>
        <authorList>
            <person name="Hwang Y.J."/>
            <person name="Hwang C.Y."/>
        </authorList>
    </citation>
    <scope>NUCLEOTIDE SEQUENCE [LARGE SCALE GENOMIC DNA]</scope>
    <source>
        <strain evidence="4">R106</strain>
    </source>
</reference>
<dbReference type="OrthoDB" id="6465020at2"/>
<dbReference type="Pfam" id="PF07369">
    <property type="entry name" value="DUF1488"/>
    <property type="match status" value="1"/>
</dbReference>
<gene>
    <name evidence="2" type="ORF">EGC77_11740</name>
    <name evidence="1" type="ORF">EGC80_05120</name>
</gene>
<dbReference type="Proteomes" id="UP000273778">
    <property type="component" value="Chromosome"/>
</dbReference>
<dbReference type="RefSeq" id="WP_124012941.1">
    <property type="nucleotide sequence ID" value="NZ_CP034073.1"/>
</dbReference>
<dbReference type="InterPro" id="IPR009962">
    <property type="entry name" value="DUF1488"/>
</dbReference>
<accession>A0A3N4E2Q3</accession>
<keyword evidence="3" id="KW-1185">Reference proteome</keyword>
<dbReference type="SUPFAM" id="SSF160272">
    <property type="entry name" value="Shew3726-like"/>
    <property type="match status" value="1"/>
</dbReference>
<evidence type="ECO:0000313" key="2">
    <source>
        <dbReference type="EMBL" id="RPA32469.1"/>
    </source>
</evidence>
<evidence type="ECO:0000313" key="1">
    <source>
        <dbReference type="EMBL" id="AZG34370.1"/>
    </source>
</evidence>
<dbReference type="Gene3D" id="3.30.160.140">
    <property type="entry name" value="Shew3726-like"/>
    <property type="match status" value="1"/>
</dbReference>
<sequence length="86" mass="9703">MNQSVIFTDQLYIETNEVRFIAQQQGININCFAHFSVISELCDNQLVDQHNAASLFEQCRFDLEDKAEALIAQEAFSDSGDITVIS</sequence>
<evidence type="ECO:0000313" key="3">
    <source>
        <dbReference type="Proteomes" id="UP000273778"/>
    </source>
</evidence>
<dbReference type="EMBL" id="CP034073">
    <property type="protein sequence ID" value="AZG34370.1"/>
    <property type="molecule type" value="Genomic_DNA"/>
</dbReference>
<organism evidence="2 4">
    <name type="scientific">Shewanella psychromarinicola</name>
    <dbReference type="NCBI Taxonomy" id="2487742"/>
    <lineage>
        <taxon>Bacteria</taxon>
        <taxon>Pseudomonadati</taxon>
        <taxon>Pseudomonadota</taxon>
        <taxon>Gammaproteobacteria</taxon>
        <taxon>Alteromonadales</taxon>
        <taxon>Shewanellaceae</taxon>
        <taxon>Shewanella</taxon>
    </lineage>
</organism>